<keyword evidence="10" id="KW-1185">Reference proteome</keyword>
<dbReference type="PANTHER" id="PTHR21716:SF53">
    <property type="entry name" value="PERMEASE PERM-RELATED"/>
    <property type="match status" value="1"/>
</dbReference>
<keyword evidence="7 8" id="KW-0472">Membrane</keyword>
<evidence type="ECO:0000256" key="3">
    <source>
        <dbReference type="ARBA" id="ARBA00022448"/>
    </source>
</evidence>
<gene>
    <name evidence="9" type="ORF">SAMN05421879_101808</name>
</gene>
<evidence type="ECO:0000256" key="5">
    <source>
        <dbReference type="ARBA" id="ARBA00022692"/>
    </source>
</evidence>
<keyword evidence="5 8" id="KW-0812">Transmembrane</keyword>
<feature type="transmembrane region" description="Helical" evidence="8">
    <location>
        <begin position="108"/>
        <end position="129"/>
    </location>
</feature>
<evidence type="ECO:0000256" key="4">
    <source>
        <dbReference type="ARBA" id="ARBA00022475"/>
    </source>
</evidence>
<comment type="subcellular location">
    <subcellularLocation>
        <location evidence="1">Cell membrane</location>
        <topology evidence="1">Multi-pass membrane protein</topology>
    </subcellularLocation>
</comment>
<evidence type="ECO:0000256" key="6">
    <source>
        <dbReference type="ARBA" id="ARBA00022989"/>
    </source>
</evidence>
<keyword evidence="4" id="KW-1003">Cell membrane</keyword>
<evidence type="ECO:0000256" key="7">
    <source>
        <dbReference type="ARBA" id="ARBA00023136"/>
    </source>
</evidence>
<evidence type="ECO:0000313" key="10">
    <source>
        <dbReference type="Proteomes" id="UP000219688"/>
    </source>
</evidence>
<feature type="transmembrane region" description="Helical" evidence="8">
    <location>
        <begin position="308"/>
        <end position="327"/>
    </location>
</feature>
<dbReference type="Pfam" id="PF01594">
    <property type="entry name" value="AI-2E_transport"/>
    <property type="match status" value="1"/>
</dbReference>
<accession>A0A285VFM8</accession>
<feature type="transmembrane region" description="Helical" evidence="8">
    <location>
        <begin position="141"/>
        <end position="162"/>
    </location>
</feature>
<dbReference type="InterPro" id="IPR002549">
    <property type="entry name" value="AI-2E-like"/>
</dbReference>
<comment type="similarity">
    <text evidence="2">Belongs to the autoinducer-2 exporter (AI-2E) (TC 2.A.86) family.</text>
</comment>
<proteinExistence type="inferred from homology"/>
<evidence type="ECO:0000256" key="1">
    <source>
        <dbReference type="ARBA" id="ARBA00004651"/>
    </source>
</evidence>
<feature type="transmembrane region" description="Helical" evidence="8">
    <location>
        <begin position="283"/>
        <end position="302"/>
    </location>
</feature>
<dbReference type="PANTHER" id="PTHR21716">
    <property type="entry name" value="TRANSMEMBRANE PROTEIN"/>
    <property type="match status" value="1"/>
</dbReference>
<feature type="transmembrane region" description="Helical" evidence="8">
    <location>
        <begin position="334"/>
        <end position="357"/>
    </location>
</feature>
<feature type="transmembrane region" description="Helical" evidence="8">
    <location>
        <begin position="234"/>
        <end position="262"/>
    </location>
</feature>
<name>A0A285VFM8_9MICO</name>
<reference evidence="10" key="1">
    <citation type="submission" date="2017-08" db="EMBL/GenBank/DDBJ databases">
        <authorList>
            <person name="Varghese N."/>
            <person name="Submissions S."/>
        </authorList>
    </citation>
    <scope>NUCLEOTIDE SEQUENCE [LARGE SCALE GENOMIC DNA]</scope>
    <source>
        <strain evidence="10">USBA17B2</strain>
    </source>
</reference>
<dbReference type="GO" id="GO:0005886">
    <property type="term" value="C:plasma membrane"/>
    <property type="evidence" value="ECO:0007669"/>
    <property type="project" value="UniProtKB-SubCell"/>
</dbReference>
<dbReference type="GO" id="GO:0055085">
    <property type="term" value="P:transmembrane transport"/>
    <property type="evidence" value="ECO:0007669"/>
    <property type="project" value="TreeGrafter"/>
</dbReference>
<sequence>MRSWQDYRERQLALLEENNPGATLLGPHEVVQRVERVRGEQGRTSPSATAPGVVAAEASAELPVGARGADAAHEPARGWPFASPFYLGFTLALGALVAWLLVQNLTRLTSVFTFLLVSLFVTLALDPVVQWLTRRGLGRGAAVSLVFLGLVGAITVVGLLVVPPTVAQATVLTERAPGYVRDLLSSPWLNDLDARYDLSDRLTAEFERLAMDRSTISTVFGGVLGAAGWVAGNLIGLLTSIILTLYLLATLPTVKEAAYLLVAQSRRPRVRALAEEIMRRVGGYALGQTAVATVNALCSWVMMQILGIPYSAMLAVLVGLLGLIPMIGATLGAVIVALAALTVSPTATLAVIIYYIVYQQFENYVIVPHVMRRTVAVPGAVTVVAVLVGGTLLGVLGALIAIPVAAGLLLIYHQVLVPRQDSL</sequence>
<keyword evidence="6 8" id="KW-1133">Transmembrane helix</keyword>
<evidence type="ECO:0000256" key="2">
    <source>
        <dbReference type="ARBA" id="ARBA00009773"/>
    </source>
</evidence>
<dbReference type="AlphaFoldDB" id="A0A285VFM8"/>
<dbReference type="EMBL" id="OBQK01000001">
    <property type="protein sequence ID" value="SOC52757.1"/>
    <property type="molecule type" value="Genomic_DNA"/>
</dbReference>
<feature type="transmembrane region" description="Helical" evidence="8">
    <location>
        <begin position="377"/>
        <end position="410"/>
    </location>
</feature>
<keyword evidence="3" id="KW-0813">Transport</keyword>
<feature type="transmembrane region" description="Helical" evidence="8">
    <location>
        <begin position="85"/>
        <end position="102"/>
    </location>
</feature>
<dbReference type="Proteomes" id="UP000219688">
    <property type="component" value="Unassembled WGS sequence"/>
</dbReference>
<evidence type="ECO:0000313" key="9">
    <source>
        <dbReference type="EMBL" id="SOC52757.1"/>
    </source>
</evidence>
<organism evidence="9 10">
    <name type="scientific">Ornithinimicrobium cerasi</name>
    <dbReference type="NCBI Taxonomy" id="2248773"/>
    <lineage>
        <taxon>Bacteria</taxon>
        <taxon>Bacillati</taxon>
        <taxon>Actinomycetota</taxon>
        <taxon>Actinomycetes</taxon>
        <taxon>Micrococcales</taxon>
        <taxon>Ornithinimicrobiaceae</taxon>
        <taxon>Ornithinimicrobium</taxon>
    </lineage>
</organism>
<evidence type="ECO:0000256" key="8">
    <source>
        <dbReference type="SAM" id="Phobius"/>
    </source>
</evidence>
<protein>
    <submittedName>
        <fullName evidence="9">Predicted PurR-regulated permease PerM</fullName>
    </submittedName>
</protein>